<accession>A0ABP7E527</accession>
<evidence type="ECO:0000313" key="2">
    <source>
        <dbReference type="Proteomes" id="UP001500051"/>
    </source>
</evidence>
<dbReference type="SUPFAM" id="SSF55961">
    <property type="entry name" value="Bet v1-like"/>
    <property type="match status" value="1"/>
</dbReference>
<sequence length="162" mass="18188">MTVQSDGVVRREVVVDLPAEAAFWQFADLDKIKPREHNMLAVPIAETVLEQHTGGDLYDRGVDGSICRWGRVLIFDPPNTIAFSWDIGPDWQVTSDLDRASEVEITFTAEDESRTRVTLVHRHIERHGAGWESLQAGLDAPDGWPLYLSRYSAITRDGLDVS</sequence>
<dbReference type="Proteomes" id="UP001500051">
    <property type="component" value="Unassembled WGS sequence"/>
</dbReference>
<organism evidence="1 2">
    <name type="scientific">Microlunatus aurantiacus</name>
    <dbReference type="NCBI Taxonomy" id="446786"/>
    <lineage>
        <taxon>Bacteria</taxon>
        <taxon>Bacillati</taxon>
        <taxon>Actinomycetota</taxon>
        <taxon>Actinomycetes</taxon>
        <taxon>Propionibacteriales</taxon>
        <taxon>Propionibacteriaceae</taxon>
        <taxon>Microlunatus</taxon>
    </lineage>
</organism>
<dbReference type="CDD" id="cd08891">
    <property type="entry name" value="SRPBCC_CalC"/>
    <property type="match status" value="1"/>
</dbReference>
<keyword evidence="2" id="KW-1185">Reference proteome</keyword>
<dbReference type="EMBL" id="BAAAYX010000018">
    <property type="protein sequence ID" value="GAA3713866.1"/>
    <property type="molecule type" value="Genomic_DNA"/>
</dbReference>
<comment type="caution">
    <text evidence="1">The sequence shown here is derived from an EMBL/GenBank/DDBJ whole genome shotgun (WGS) entry which is preliminary data.</text>
</comment>
<protein>
    <submittedName>
        <fullName evidence="1">SRPBCC family protein</fullName>
    </submittedName>
</protein>
<dbReference type="InterPro" id="IPR023393">
    <property type="entry name" value="START-like_dom_sf"/>
</dbReference>
<proteinExistence type="predicted"/>
<gene>
    <name evidence="1" type="ORF">GCM10022204_36200</name>
</gene>
<name>A0ABP7E527_9ACTN</name>
<evidence type="ECO:0000313" key="1">
    <source>
        <dbReference type="EMBL" id="GAA3713866.1"/>
    </source>
</evidence>
<dbReference type="Gene3D" id="3.30.530.20">
    <property type="match status" value="1"/>
</dbReference>
<reference evidence="2" key="1">
    <citation type="journal article" date="2019" name="Int. J. Syst. Evol. Microbiol.">
        <title>The Global Catalogue of Microorganisms (GCM) 10K type strain sequencing project: providing services to taxonomists for standard genome sequencing and annotation.</title>
        <authorList>
            <consortium name="The Broad Institute Genomics Platform"/>
            <consortium name="The Broad Institute Genome Sequencing Center for Infectious Disease"/>
            <person name="Wu L."/>
            <person name="Ma J."/>
        </authorList>
    </citation>
    <scope>NUCLEOTIDE SEQUENCE [LARGE SCALE GENOMIC DNA]</scope>
    <source>
        <strain evidence="2">JCM 16548</strain>
    </source>
</reference>
<dbReference type="RefSeq" id="WP_344813862.1">
    <property type="nucleotide sequence ID" value="NZ_BAAAYX010000018.1"/>
</dbReference>